<dbReference type="Gene3D" id="2.10.25.10">
    <property type="entry name" value="Laminin"/>
    <property type="match status" value="4"/>
</dbReference>
<sequence length="320" mass="36573">MQFQFVYYSKKSFNYKYYLFLFRRHLCMDQKKNDQPIKTKQAYCKPYFRNYSVKCFGNQICQGVRLVYETHYKDVIATANSNEVTYSCCPGWTQISNRSHGCNKPTCSRPCLNGGKCVKPELCACLRGFSGVQCEIVANEVACSNPCLNGGVCVHGGMCSCLKGYGGPQCEINLNTPHCSRRCENGGTCARHEVCRCPKGYTGRYCEQDVDECKEEKPCDQICYNTPGSYKCQCREDFVLHSDGQSCRKEGGDEGIEAKDLEFEILDKRLLKLETENYKSDLHVFKSKLTTIEKKTEKVDDLMSKYDRMRKCAVYNKICL</sequence>
<evidence type="ECO:0000256" key="7">
    <source>
        <dbReference type="ARBA" id="ARBA00023180"/>
    </source>
</evidence>
<keyword evidence="7" id="KW-0325">Glycoprotein</keyword>
<reference evidence="11" key="1">
    <citation type="journal article" date="2023" name="Insect Mol. Biol.">
        <title>Genome sequencing provides insights into the evolution of gene families encoding plant cell wall-degrading enzymes in longhorned beetles.</title>
        <authorList>
            <person name="Shin N.R."/>
            <person name="Okamura Y."/>
            <person name="Kirsch R."/>
            <person name="Pauchet Y."/>
        </authorList>
    </citation>
    <scope>NUCLEOTIDE SEQUENCE</scope>
    <source>
        <strain evidence="11">MMC_N1</strain>
    </source>
</reference>
<gene>
    <name evidence="11" type="ORF">NQ317_006363</name>
</gene>
<evidence type="ECO:0000313" key="12">
    <source>
        <dbReference type="Proteomes" id="UP001162164"/>
    </source>
</evidence>
<organism evidence="11 12">
    <name type="scientific">Molorchus minor</name>
    <dbReference type="NCBI Taxonomy" id="1323400"/>
    <lineage>
        <taxon>Eukaryota</taxon>
        <taxon>Metazoa</taxon>
        <taxon>Ecdysozoa</taxon>
        <taxon>Arthropoda</taxon>
        <taxon>Hexapoda</taxon>
        <taxon>Insecta</taxon>
        <taxon>Pterygota</taxon>
        <taxon>Neoptera</taxon>
        <taxon>Endopterygota</taxon>
        <taxon>Coleoptera</taxon>
        <taxon>Polyphaga</taxon>
        <taxon>Cucujiformia</taxon>
        <taxon>Chrysomeloidea</taxon>
        <taxon>Cerambycidae</taxon>
        <taxon>Lamiinae</taxon>
        <taxon>Monochamini</taxon>
        <taxon>Molorchus</taxon>
    </lineage>
</organism>
<dbReference type="InterPro" id="IPR050969">
    <property type="entry name" value="Dev_Signal_Modulators"/>
</dbReference>
<evidence type="ECO:0000256" key="2">
    <source>
        <dbReference type="ARBA" id="ARBA00022729"/>
    </source>
</evidence>
<dbReference type="Proteomes" id="UP001162164">
    <property type="component" value="Unassembled WGS sequence"/>
</dbReference>
<keyword evidence="12" id="KW-1185">Reference proteome</keyword>
<keyword evidence="5" id="KW-0175">Coiled coil</keyword>
<evidence type="ECO:0000256" key="8">
    <source>
        <dbReference type="PROSITE-ProRule" id="PRU00076"/>
    </source>
</evidence>
<protein>
    <submittedName>
        <fullName evidence="11">Uncharacterized protein</fullName>
    </submittedName>
</protein>
<dbReference type="PANTHER" id="PTHR14949:SF56">
    <property type="entry name" value="EGF-LIKE-DOMAIN, MULTIPLE 7"/>
    <property type="match status" value="1"/>
</dbReference>
<feature type="domain" description="EGF-like" evidence="9">
    <location>
        <begin position="103"/>
        <end position="135"/>
    </location>
</feature>
<dbReference type="SUPFAM" id="SSF57196">
    <property type="entry name" value="EGF/Laminin"/>
    <property type="match status" value="1"/>
</dbReference>
<feature type="disulfide bond" evidence="8">
    <location>
        <begin position="161"/>
        <end position="170"/>
    </location>
</feature>
<feature type="disulfide bond" evidence="8">
    <location>
        <begin position="179"/>
        <end position="189"/>
    </location>
</feature>
<dbReference type="Pfam" id="PF12661">
    <property type="entry name" value="hEGF"/>
    <property type="match status" value="2"/>
</dbReference>
<dbReference type="InterPro" id="IPR000152">
    <property type="entry name" value="EGF-type_Asp/Asn_hydroxyl_site"/>
</dbReference>
<dbReference type="InterPro" id="IPR049883">
    <property type="entry name" value="NOTCH1_EGF-like"/>
</dbReference>
<feature type="disulfide bond" evidence="8">
    <location>
        <begin position="143"/>
        <end position="153"/>
    </location>
</feature>
<evidence type="ECO:0000256" key="6">
    <source>
        <dbReference type="ARBA" id="ARBA00023157"/>
    </source>
</evidence>
<dbReference type="InterPro" id="IPR001881">
    <property type="entry name" value="EGF-like_Ca-bd_dom"/>
</dbReference>
<keyword evidence="1 8" id="KW-0245">EGF-like domain</keyword>
<dbReference type="SMART" id="SM00181">
    <property type="entry name" value="EGF"/>
    <property type="match status" value="4"/>
</dbReference>
<comment type="caution">
    <text evidence="11">The sequence shown here is derived from an EMBL/GenBank/DDBJ whole genome shotgun (WGS) entry which is preliminary data.</text>
</comment>
<dbReference type="InterPro" id="IPR000742">
    <property type="entry name" value="EGF"/>
</dbReference>
<dbReference type="PROSITE" id="PS51041">
    <property type="entry name" value="EMI"/>
    <property type="match status" value="1"/>
</dbReference>
<dbReference type="PROSITE" id="PS50026">
    <property type="entry name" value="EGF_3"/>
    <property type="match status" value="3"/>
</dbReference>
<evidence type="ECO:0000256" key="5">
    <source>
        <dbReference type="ARBA" id="ARBA00023054"/>
    </source>
</evidence>
<feature type="domain" description="EMI" evidence="10">
    <location>
        <begin position="23"/>
        <end position="104"/>
    </location>
</feature>
<feature type="domain" description="EGF-like" evidence="9">
    <location>
        <begin position="175"/>
        <end position="207"/>
    </location>
</feature>
<dbReference type="PROSITE" id="PS00010">
    <property type="entry name" value="ASX_HYDROXYL"/>
    <property type="match status" value="1"/>
</dbReference>
<dbReference type="SUPFAM" id="SSF57184">
    <property type="entry name" value="Growth factor receptor domain"/>
    <property type="match status" value="1"/>
</dbReference>
<dbReference type="InterPro" id="IPR013032">
    <property type="entry name" value="EGF-like_CS"/>
</dbReference>
<accession>A0ABQ9JPP1</accession>
<comment type="caution">
    <text evidence="8">Lacks conserved residue(s) required for the propagation of feature annotation.</text>
</comment>
<dbReference type="PROSITE" id="PS00022">
    <property type="entry name" value="EGF_1"/>
    <property type="match status" value="3"/>
</dbReference>
<feature type="disulfide bond" evidence="8">
    <location>
        <begin position="125"/>
        <end position="134"/>
    </location>
</feature>
<keyword evidence="2" id="KW-0732">Signal</keyword>
<evidence type="ECO:0000256" key="3">
    <source>
        <dbReference type="ARBA" id="ARBA00022737"/>
    </source>
</evidence>
<evidence type="ECO:0000259" key="9">
    <source>
        <dbReference type="PROSITE" id="PS50026"/>
    </source>
</evidence>
<dbReference type="InterPro" id="IPR018097">
    <property type="entry name" value="EGF_Ca-bd_CS"/>
</dbReference>
<evidence type="ECO:0000313" key="11">
    <source>
        <dbReference type="EMBL" id="KAJ8979652.1"/>
    </source>
</evidence>
<dbReference type="EMBL" id="JAPWTJ010000323">
    <property type="protein sequence ID" value="KAJ8979652.1"/>
    <property type="molecule type" value="Genomic_DNA"/>
</dbReference>
<evidence type="ECO:0000256" key="4">
    <source>
        <dbReference type="ARBA" id="ARBA00022837"/>
    </source>
</evidence>
<feature type="disulfide bond" evidence="8">
    <location>
        <begin position="107"/>
        <end position="117"/>
    </location>
</feature>
<dbReference type="Pfam" id="PF07645">
    <property type="entry name" value="EGF_CA"/>
    <property type="match status" value="1"/>
</dbReference>
<dbReference type="PROSITE" id="PS01186">
    <property type="entry name" value="EGF_2"/>
    <property type="match status" value="3"/>
</dbReference>
<feature type="domain" description="EGF-like" evidence="9">
    <location>
        <begin position="139"/>
        <end position="171"/>
    </location>
</feature>
<dbReference type="InterPro" id="IPR011489">
    <property type="entry name" value="EMI_domain"/>
</dbReference>
<dbReference type="SMART" id="SM00179">
    <property type="entry name" value="EGF_CA"/>
    <property type="match status" value="1"/>
</dbReference>
<evidence type="ECO:0000256" key="1">
    <source>
        <dbReference type="ARBA" id="ARBA00022536"/>
    </source>
</evidence>
<keyword evidence="4" id="KW-0106">Calcium</keyword>
<dbReference type="PANTHER" id="PTHR14949">
    <property type="entry name" value="EGF-LIKE-DOMAIN, MULTIPLE 7, 8"/>
    <property type="match status" value="1"/>
</dbReference>
<dbReference type="InterPro" id="IPR009030">
    <property type="entry name" value="Growth_fac_rcpt_cys_sf"/>
</dbReference>
<keyword evidence="6 8" id="KW-1015">Disulfide bond</keyword>
<keyword evidence="3" id="KW-0677">Repeat</keyword>
<proteinExistence type="predicted"/>
<dbReference type="PROSITE" id="PS01187">
    <property type="entry name" value="EGF_CA"/>
    <property type="match status" value="1"/>
</dbReference>
<name>A0ABQ9JPP1_9CUCU</name>
<dbReference type="Pfam" id="PF07546">
    <property type="entry name" value="EMI"/>
    <property type="match status" value="1"/>
</dbReference>
<feature type="disulfide bond" evidence="8">
    <location>
        <begin position="197"/>
        <end position="206"/>
    </location>
</feature>
<evidence type="ECO:0000259" key="10">
    <source>
        <dbReference type="PROSITE" id="PS51041"/>
    </source>
</evidence>